<dbReference type="OrthoDB" id="676979at2759"/>
<evidence type="ECO:0000313" key="4">
    <source>
        <dbReference type="EMBL" id="CAF0920759.1"/>
    </source>
</evidence>
<dbReference type="SUPFAM" id="SSF52540">
    <property type="entry name" value="P-loop containing nucleoside triphosphate hydrolases"/>
    <property type="match status" value="1"/>
</dbReference>
<dbReference type="AlphaFoldDB" id="A0A814AYB6"/>
<keyword evidence="2" id="KW-0677">Repeat</keyword>
<feature type="compositionally biased region" description="Basic residues" evidence="3">
    <location>
        <begin position="18"/>
        <end position="28"/>
    </location>
</feature>
<dbReference type="EMBL" id="CAJNOO010000365">
    <property type="protein sequence ID" value="CAF0920759.1"/>
    <property type="molecule type" value="Genomic_DNA"/>
</dbReference>
<comment type="caution">
    <text evidence="4">The sequence shown here is derived from an EMBL/GenBank/DDBJ whole genome shotgun (WGS) entry which is preliminary data.</text>
</comment>
<dbReference type="GO" id="GO:0009966">
    <property type="term" value="P:regulation of signal transduction"/>
    <property type="evidence" value="ECO:0007669"/>
    <property type="project" value="UniProtKB-ARBA"/>
</dbReference>
<dbReference type="InterPro" id="IPR032675">
    <property type="entry name" value="LRR_dom_sf"/>
</dbReference>
<dbReference type="InterPro" id="IPR001611">
    <property type="entry name" value="Leu-rich_rpt"/>
</dbReference>
<accession>A0A814AYB6</accession>
<evidence type="ECO:0000313" key="5">
    <source>
        <dbReference type="Proteomes" id="UP000663882"/>
    </source>
</evidence>
<evidence type="ECO:0000256" key="3">
    <source>
        <dbReference type="SAM" id="MobiDB-lite"/>
    </source>
</evidence>
<feature type="region of interest" description="Disordered" evidence="3">
    <location>
        <begin position="1"/>
        <end position="143"/>
    </location>
</feature>
<dbReference type="Gene3D" id="3.80.10.10">
    <property type="entry name" value="Ribonuclease Inhibitor"/>
    <property type="match status" value="2"/>
</dbReference>
<sequence>MSSSNRQISLSADERQRAKSRSSSRSHRTPSNTRVYDEDKQREKTSSQTSKRNTRETNSTKRSETSPSNRSTNRSSSKSNTSKKQRSNVKTPTTSSSSKSKSPSSNRKGGSKRKKNSISTNDTDNRQISQVNDSERQDLSSRGLSTVPTEILELVTLRRLILSNNNLSGLPTSIRALINLEYLDISRNPLRVKNGLDDYGCLPREFRYLRNLHTLIMSECSLKHIPVAVWNTVSLQTLDLSRNKIGYIVGEIGNLINLRHLRLSQMDLDTLPPELGFCEKLETIDLTSNPIDNLPETLVECRQLYEFKINYQTFYKLLDNYMIQLIDEGKIHSEHIPQVIFELEGLQMLDLNGTKLNSIPNQHTLFNLNELYLSNNSFFNIPESLCTMEKLKILDMSYNQLQTIPEYCIKIERLEILNLSYNNLTILPCHIARLSTLKNLIVNHNQINIIENGFSQNSSLLTLDISYNNLEIISNELCNLKELETLDLRYNQIEYLPLTIRHMIGLKSMNMIDENFQRIGLHLIGNPIKDPPSYIWKSVSIKILFDYIERKEKQLLDHFHHLKLILIGPKNIGKTTLTIKILNNHKIISNTQKTLDMYVSIIQENQLNLNEEKEAQKQKQKRLSDATSSVLTDQWIENLISTSIDNNLNCTLKIKRINPPPLKTYRSKEYFENFMYKSTLITKNNLYCTIFDITYEPSFEILYPLIYDSNALFILPVNLTILSNIIQAATSLENMNENENHITIIDYDSLLTEDWLYSHIFRYIESISDHCQQASIAIVGLIMNYQLGSNDHQQQLLDEIHSKVNMFLTDENNQRKNINLYSEYFSEPIYLDKEEISERFIEILEIIAEQWNIIHHKKKRQVLKQRLGFIQSDSLIIDYDTCLQRFQQENLSLSVLSNNEKNDLIEQEINQMTFDECLDYLKITGDILCFEQNSPKIILIKPYYLLNNILCRTIFRPHINEWLNYDDNMVFHFSGYYQTQELFNIDRQRLLTRGEYTWNMLNVLFYEQNINNNTNLIEQNIIDMCHLMEHLYLGYLNESNLNYREFTTPYFVCPWLINEKIFDINYKDYFKLLEQKRSYENLQCEQKRRLKQYQIWLATDHEDGNILEKNAINSSQEDFQITIENLPTFDQIEIIDSQIINQDLIHIIKIINGNSYFLPNGLYERLLICLHPLFYERLDYYNLTLGRTRDKSLIKIERSDTQNQIYITINQCLLEHIQNILIHNLFSFYPTVNLRIET</sequence>
<proteinExistence type="predicted"/>
<dbReference type="PANTHER" id="PTHR48051:SF1">
    <property type="entry name" value="RAS SUPPRESSOR PROTEIN 1"/>
    <property type="match status" value="1"/>
</dbReference>
<dbReference type="SMART" id="SM00364">
    <property type="entry name" value="LRR_BAC"/>
    <property type="match status" value="6"/>
</dbReference>
<feature type="compositionally biased region" description="Basic and acidic residues" evidence="3">
    <location>
        <begin position="35"/>
        <end position="45"/>
    </location>
</feature>
<dbReference type="SMART" id="SM00369">
    <property type="entry name" value="LRR_TYP"/>
    <property type="match status" value="10"/>
</dbReference>
<dbReference type="InterPro" id="IPR003591">
    <property type="entry name" value="Leu-rich_rpt_typical-subtyp"/>
</dbReference>
<feature type="compositionally biased region" description="Polar residues" evidence="3">
    <location>
        <begin position="1"/>
        <end position="10"/>
    </location>
</feature>
<organism evidence="4 5">
    <name type="scientific">Rotaria sordida</name>
    <dbReference type="NCBI Taxonomy" id="392033"/>
    <lineage>
        <taxon>Eukaryota</taxon>
        <taxon>Metazoa</taxon>
        <taxon>Spiralia</taxon>
        <taxon>Gnathifera</taxon>
        <taxon>Rotifera</taxon>
        <taxon>Eurotatoria</taxon>
        <taxon>Bdelloidea</taxon>
        <taxon>Philodinida</taxon>
        <taxon>Philodinidae</taxon>
        <taxon>Rotaria</taxon>
    </lineage>
</organism>
<name>A0A814AYB6_9BILA</name>
<dbReference type="GO" id="GO:0005737">
    <property type="term" value="C:cytoplasm"/>
    <property type="evidence" value="ECO:0007669"/>
    <property type="project" value="TreeGrafter"/>
</dbReference>
<keyword evidence="1" id="KW-0433">Leucine-rich repeat</keyword>
<evidence type="ECO:0000256" key="1">
    <source>
        <dbReference type="ARBA" id="ARBA00022614"/>
    </source>
</evidence>
<feature type="compositionally biased region" description="Polar residues" evidence="3">
    <location>
        <begin position="118"/>
        <end position="132"/>
    </location>
</feature>
<dbReference type="PANTHER" id="PTHR48051">
    <property type="match status" value="1"/>
</dbReference>
<feature type="compositionally biased region" description="Low complexity" evidence="3">
    <location>
        <begin position="88"/>
        <end position="108"/>
    </location>
</feature>
<evidence type="ECO:0000256" key="2">
    <source>
        <dbReference type="ARBA" id="ARBA00022737"/>
    </source>
</evidence>
<reference evidence="4" key="1">
    <citation type="submission" date="2021-02" db="EMBL/GenBank/DDBJ databases">
        <authorList>
            <person name="Nowell W R."/>
        </authorList>
    </citation>
    <scope>NUCLEOTIDE SEQUENCE</scope>
</reference>
<feature type="compositionally biased region" description="Low complexity" evidence="3">
    <location>
        <begin position="65"/>
        <end position="80"/>
    </location>
</feature>
<dbReference type="SUPFAM" id="SSF52058">
    <property type="entry name" value="L domain-like"/>
    <property type="match status" value="1"/>
</dbReference>
<protein>
    <submittedName>
        <fullName evidence="4">Uncharacterized protein</fullName>
    </submittedName>
</protein>
<gene>
    <name evidence="4" type="ORF">RFH988_LOCUS9981</name>
</gene>
<dbReference type="PROSITE" id="PS51450">
    <property type="entry name" value="LRR"/>
    <property type="match status" value="3"/>
</dbReference>
<dbReference type="Proteomes" id="UP000663882">
    <property type="component" value="Unassembled WGS sequence"/>
</dbReference>
<dbReference type="Pfam" id="PF13855">
    <property type="entry name" value="LRR_8"/>
    <property type="match status" value="2"/>
</dbReference>
<feature type="compositionally biased region" description="Basic and acidic residues" evidence="3">
    <location>
        <begin position="53"/>
        <end position="64"/>
    </location>
</feature>
<dbReference type="SMART" id="SM00365">
    <property type="entry name" value="LRR_SD22"/>
    <property type="match status" value="6"/>
</dbReference>
<dbReference type="InterPro" id="IPR027417">
    <property type="entry name" value="P-loop_NTPase"/>
</dbReference>
<dbReference type="InterPro" id="IPR050216">
    <property type="entry name" value="LRR_domain-containing"/>
</dbReference>
<dbReference type="Pfam" id="PF00560">
    <property type="entry name" value="LRR_1"/>
    <property type="match status" value="2"/>
</dbReference>